<dbReference type="InterPro" id="IPR032675">
    <property type="entry name" value="LRR_dom_sf"/>
</dbReference>
<name>A0A232F5R5_9HYME</name>
<dbReference type="InterPro" id="IPR001611">
    <property type="entry name" value="Leu-rich_rpt"/>
</dbReference>
<evidence type="ECO:0000256" key="2">
    <source>
        <dbReference type="ARBA" id="ARBA00022737"/>
    </source>
</evidence>
<evidence type="ECO:0000256" key="1">
    <source>
        <dbReference type="ARBA" id="ARBA00022614"/>
    </source>
</evidence>
<dbReference type="Pfam" id="PF13855">
    <property type="entry name" value="LRR_8"/>
    <property type="match status" value="1"/>
</dbReference>
<protein>
    <recommendedName>
        <fullName evidence="5">Leucine-rich repeat-containing protein 20</fullName>
    </recommendedName>
</protein>
<evidence type="ECO:0000313" key="4">
    <source>
        <dbReference type="Proteomes" id="UP000215335"/>
    </source>
</evidence>
<keyword evidence="1" id="KW-0433">Leucine-rich repeat</keyword>
<dbReference type="OrthoDB" id="1060944at2759"/>
<dbReference type="PANTHER" id="PTHR48051:SF1">
    <property type="entry name" value="RAS SUPPRESSOR PROTEIN 1"/>
    <property type="match status" value="1"/>
</dbReference>
<keyword evidence="4" id="KW-1185">Reference proteome</keyword>
<comment type="caution">
    <text evidence="3">The sequence shown here is derived from an EMBL/GenBank/DDBJ whole genome shotgun (WGS) entry which is preliminary data.</text>
</comment>
<evidence type="ECO:0008006" key="5">
    <source>
        <dbReference type="Google" id="ProtNLM"/>
    </source>
</evidence>
<dbReference type="AlphaFoldDB" id="A0A232F5R5"/>
<dbReference type="GO" id="GO:0005737">
    <property type="term" value="C:cytoplasm"/>
    <property type="evidence" value="ECO:0007669"/>
    <property type="project" value="TreeGrafter"/>
</dbReference>
<keyword evidence="2" id="KW-0677">Repeat</keyword>
<dbReference type="EMBL" id="NNAY01000865">
    <property type="protein sequence ID" value="OXU26154.1"/>
    <property type="molecule type" value="Genomic_DNA"/>
</dbReference>
<evidence type="ECO:0000313" key="3">
    <source>
        <dbReference type="EMBL" id="OXU26154.1"/>
    </source>
</evidence>
<dbReference type="PANTHER" id="PTHR48051">
    <property type="match status" value="1"/>
</dbReference>
<gene>
    <name evidence="3" type="ORF">TSAR_007414</name>
</gene>
<reference evidence="3 4" key="1">
    <citation type="journal article" date="2017" name="Curr. Biol.">
        <title>The Evolution of Venom by Co-option of Single-Copy Genes.</title>
        <authorList>
            <person name="Martinson E.O."/>
            <person name="Mrinalini"/>
            <person name="Kelkar Y.D."/>
            <person name="Chang C.H."/>
            <person name="Werren J.H."/>
        </authorList>
    </citation>
    <scope>NUCLEOTIDE SEQUENCE [LARGE SCALE GENOMIC DNA]</scope>
    <source>
        <strain evidence="3 4">Alberta</strain>
        <tissue evidence="3">Whole body</tissue>
    </source>
</reference>
<organism evidence="3 4">
    <name type="scientific">Trichomalopsis sarcophagae</name>
    <dbReference type="NCBI Taxonomy" id="543379"/>
    <lineage>
        <taxon>Eukaryota</taxon>
        <taxon>Metazoa</taxon>
        <taxon>Ecdysozoa</taxon>
        <taxon>Arthropoda</taxon>
        <taxon>Hexapoda</taxon>
        <taxon>Insecta</taxon>
        <taxon>Pterygota</taxon>
        <taxon>Neoptera</taxon>
        <taxon>Endopterygota</taxon>
        <taxon>Hymenoptera</taxon>
        <taxon>Apocrita</taxon>
        <taxon>Proctotrupomorpha</taxon>
        <taxon>Chalcidoidea</taxon>
        <taxon>Pteromalidae</taxon>
        <taxon>Pteromalinae</taxon>
        <taxon>Trichomalopsis</taxon>
    </lineage>
</organism>
<proteinExistence type="predicted"/>
<dbReference type="STRING" id="543379.A0A232F5R5"/>
<accession>A0A232F5R5</accession>
<sequence length="213" mass="24333">MKPPAYNNSEDQVQQISQEQGERNVAMAVCVQLAGRAIIRVVSRCEEAQDNCQLDLSECQLMQVPDAVYHLMRHTELKSCDLSGNVITKIPPKFAVKFSLISELNLSHNQMSKLPEELSELQALERLDISHNAFIALPMVTCRIPQLKRLLANNNSIIEVDIELLRHAPQLELVDLRDNPLPSRTHDHLQNLSMRLKIELSPRQREEWEDLSV</sequence>
<dbReference type="SUPFAM" id="SSF52075">
    <property type="entry name" value="Outer arm dynein light chain 1"/>
    <property type="match status" value="1"/>
</dbReference>
<dbReference type="Proteomes" id="UP000215335">
    <property type="component" value="Unassembled WGS sequence"/>
</dbReference>
<dbReference type="Gene3D" id="3.80.10.10">
    <property type="entry name" value="Ribonuclease Inhibitor"/>
    <property type="match status" value="1"/>
</dbReference>
<dbReference type="InterPro" id="IPR050216">
    <property type="entry name" value="LRR_domain-containing"/>
</dbReference>